<name>A0A9P0LFN9_ACAOB</name>
<feature type="compositionally biased region" description="Basic and acidic residues" evidence="1">
    <location>
        <begin position="82"/>
        <end position="92"/>
    </location>
</feature>
<evidence type="ECO:0000256" key="1">
    <source>
        <dbReference type="SAM" id="MobiDB-lite"/>
    </source>
</evidence>
<reference evidence="2" key="1">
    <citation type="submission" date="2022-03" db="EMBL/GenBank/DDBJ databases">
        <authorList>
            <person name="Sayadi A."/>
        </authorList>
    </citation>
    <scope>NUCLEOTIDE SEQUENCE</scope>
</reference>
<feature type="compositionally biased region" description="Polar residues" evidence="1">
    <location>
        <begin position="107"/>
        <end position="125"/>
    </location>
</feature>
<evidence type="ECO:0000313" key="3">
    <source>
        <dbReference type="Proteomes" id="UP001152888"/>
    </source>
</evidence>
<dbReference type="AlphaFoldDB" id="A0A9P0LFN9"/>
<feature type="region of interest" description="Disordered" evidence="1">
    <location>
        <begin position="66"/>
        <end position="134"/>
    </location>
</feature>
<feature type="compositionally biased region" description="Basic and acidic residues" evidence="1">
    <location>
        <begin position="23"/>
        <end position="35"/>
    </location>
</feature>
<protein>
    <submittedName>
        <fullName evidence="2">Uncharacterized protein</fullName>
    </submittedName>
</protein>
<dbReference type="EMBL" id="CAKOFQ010007110">
    <property type="protein sequence ID" value="CAH1991388.1"/>
    <property type="molecule type" value="Genomic_DNA"/>
</dbReference>
<sequence length="196" mass="21556">MEMDCGGQSNDPPASPMMNGPSQKERTEITKKSKELMTPAVADEKDGTIQRQTRIIESQAQQIKELRQLGTKTAKSRKRRIDKTNKTDKTDDFPPLPKAKSKFKLSVPSNPSAPLNVSTSSTTCPMTVDAETTSSQSLATASTDGALSQQSHIAGELISTAPRQGRITPIVLRDATKWRHLNCTYISLDIKIERCR</sequence>
<organism evidence="2 3">
    <name type="scientific">Acanthoscelides obtectus</name>
    <name type="common">Bean weevil</name>
    <name type="synonym">Bruchus obtectus</name>
    <dbReference type="NCBI Taxonomy" id="200917"/>
    <lineage>
        <taxon>Eukaryota</taxon>
        <taxon>Metazoa</taxon>
        <taxon>Ecdysozoa</taxon>
        <taxon>Arthropoda</taxon>
        <taxon>Hexapoda</taxon>
        <taxon>Insecta</taxon>
        <taxon>Pterygota</taxon>
        <taxon>Neoptera</taxon>
        <taxon>Endopterygota</taxon>
        <taxon>Coleoptera</taxon>
        <taxon>Polyphaga</taxon>
        <taxon>Cucujiformia</taxon>
        <taxon>Chrysomeloidea</taxon>
        <taxon>Chrysomelidae</taxon>
        <taxon>Bruchinae</taxon>
        <taxon>Bruchini</taxon>
        <taxon>Acanthoscelides</taxon>
    </lineage>
</organism>
<accession>A0A9P0LFN9</accession>
<feature type="region of interest" description="Disordered" evidence="1">
    <location>
        <begin position="1"/>
        <end position="50"/>
    </location>
</feature>
<keyword evidence="3" id="KW-1185">Reference proteome</keyword>
<comment type="caution">
    <text evidence="2">The sequence shown here is derived from an EMBL/GenBank/DDBJ whole genome shotgun (WGS) entry which is preliminary data.</text>
</comment>
<gene>
    <name evidence="2" type="ORF">ACAOBT_LOCUS20228</name>
</gene>
<proteinExistence type="predicted"/>
<evidence type="ECO:0000313" key="2">
    <source>
        <dbReference type="EMBL" id="CAH1991388.1"/>
    </source>
</evidence>
<dbReference type="Proteomes" id="UP001152888">
    <property type="component" value="Unassembled WGS sequence"/>
</dbReference>